<evidence type="ECO:0000259" key="15">
    <source>
        <dbReference type="PROSITE" id="PS50109"/>
    </source>
</evidence>
<keyword evidence="13 14" id="KW-0472">Membrane</keyword>
<evidence type="ECO:0000256" key="7">
    <source>
        <dbReference type="ARBA" id="ARBA00022692"/>
    </source>
</evidence>
<dbReference type="InterPro" id="IPR036097">
    <property type="entry name" value="HisK_dim/P_sf"/>
</dbReference>
<dbReference type="SUPFAM" id="SSF55874">
    <property type="entry name" value="ATPase domain of HSP90 chaperone/DNA topoisomerase II/histidine kinase"/>
    <property type="match status" value="1"/>
</dbReference>
<feature type="domain" description="Histidine kinase" evidence="15">
    <location>
        <begin position="239"/>
        <end position="453"/>
    </location>
</feature>
<evidence type="ECO:0000259" key="16">
    <source>
        <dbReference type="PROSITE" id="PS50885"/>
    </source>
</evidence>
<feature type="domain" description="HAMP" evidence="16">
    <location>
        <begin position="178"/>
        <end position="231"/>
    </location>
</feature>
<sequence>MKISLKTKKISHRLAVVYAVIFSVALLLVNVATYISISFYVYQTSSSQLEMMNLAISEGLVSKDNLDETNFENFSQIAENVGLRVLINGKTIYNTFEEFKLALPEYTTGTVKHMKNNNSQILYLNEKKEIIGLGTVLIQNIKNMDNEQEYLHALLKIMSIVDLFILLFSVVVGFFISKKALKPIDKITNQAKEISVSNLAQRINITGPDDELKRLADTFNNLLERIQYSYERQNQFTLDASHELATPLAVIKGYIDLIDCWGKEQPEVLEEGIQSIKKETKNMTGLLDTLLFLSKNDNDLLPLDYHIFSLQNLIFEVIDETKMLTHNHSIEHTDTMDVSIRADRGLIKQMLRALIDNSIKYTPAGGKITLDYSLSNTYIAIKIEDTGIGIPEDELSHIFDRFFRVDKARSRSVGGFGLGLSIVQLIVLSHKGTITATSQLGSGTAMVIKIPID</sequence>
<evidence type="ECO:0000256" key="6">
    <source>
        <dbReference type="ARBA" id="ARBA00022679"/>
    </source>
</evidence>
<comment type="subcellular location">
    <subcellularLocation>
        <location evidence="2">Cell membrane</location>
        <topology evidence="2">Multi-pass membrane protein</topology>
    </subcellularLocation>
</comment>
<dbReference type="CDD" id="cd06225">
    <property type="entry name" value="HAMP"/>
    <property type="match status" value="1"/>
</dbReference>
<dbReference type="Gene3D" id="1.10.287.130">
    <property type="match status" value="1"/>
</dbReference>
<dbReference type="SUPFAM" id="SSF47384">
    <property type="entry name" value="Homodimeric domain of signal transducing histidine kinase"/>
    <property type="match status" value="1"/>
</dbReference>
<dbReference type="CDD" id="cd00075">
    <property type="entry name" value="HATPase"/>
    <property type="match status" value="1"/>
</dbReference>
<keyword evidence="12" id="KW-0902">Two-component regulatory system</keyword>
<feature type="transmembrane region" description="Helical" evidence="14">
    <location>
        <begin position="16"/>
        <end position="42"/>
    </location>
</feature>
<dbReference type="InterPro" id="IPR050398">
    <property type="entry name" value="HssS/ArlS-like"/>
</dbReference>
<keyword evidence="11 14" id="KW-1133">Transmembrane helix</keyword>
<dbReference type="InterPro" id="IPR004358">
    <property type="entry name" value="Sig_transdc_His_kin-like_C"/>
</dbReference>
<dbReference type="Pfam" id="PF00672">
    <property type="entry name" value="HAMP"/>
    <property type="match status" value="1"/>
</dbReference>
<name>A0ABX1W3F2_9FIRM</name>
<dbReference type="PANTHER" id="PTHR45528">
    <property type="entry name" value="SENSOR HISTIDINE KINASE CPXA"/>
    <property type="match status" value="1"/>
</dbReference>
<organism evidence="17 18">
    <name type="scientific">Lacrimispora defluvii</name>
    <dbReference type="NCBI Taxonomy" id="2719233"/>
    <lineage>
        <taxon>Bacteria</taxon>
        <taxon>Bacillati</taxon>
        <taxon>Bacillota</taxon>
        <taxon>Clostridia</taxon>
        <taxon>Lachnospirales</taxon>
        <taxon>Lachnospiraceae</taxon>
        <taxon>Lacrimispora</taxon>
    </lineage>
</organism>
<evidence type="ECO:0000256" key="1">
    <source>
        <dbReference type="ARBA" id="ARBA00000085"/>
    </source>
</evidence>
<dbReference type="InterPro" id="IPR005467">
    <property type="entry name" value="His_kinase_dom"/>
</dbReference>
<feature type="transmembrane region" description="Helical" evidence="14">
    <location>
        <begin position="153"/>
        <end position="176"/>
    </location>
</feature>
<dbReference type="InterPro" id="IPR003661">
    <property type="entry name" value="HisK_dim/P_dom"/>
</dbReference>
<evidence type="ECO:0000256" key="9">
    <source>
        <dbReference type="ARBA" id="ARBA00022777"/>
    </source>
</evidence>
<evidence type="ECO:0000256" key="12">
    <source>
        <dbReference type="ARBA" id="ARBA00023012"/>
    </source>
</evidence>
<dbReference type="Gene3D" id="6.10.340.10">
    <property type="match status" value="1"/>
</dbReference>
<dbReference type="Proteomes" id="UP000539052">
    <property type="component" value="Unassembled WGS sequence"/>
</dbReference>
<evidence type="ECO:0000256" key="8">
    <source>
        <dbReference type="ARBA" id="ARBA00022741"/>
    </source>
</evidence>
<evidence type="ECO:0000256" key="5">
    <source>
        <dbReference type="ARBA" id="ARBA00022553"/>
    </source>
</evidence>
<dbReference type="EMBL" id="JAAOXG010000080">
    <property type="protein sequence ID" value="NNJ33038.1"/>
    <property type="molecule type" value="Genomic_DNA"/>
</dbReference>
<evidence type="ECO:0000256" key="4">
    <source>
        <dbReference type="ARBA" id="ARBA00022475"/>
    </source>
</evidence>
<reference evidence="17 18" key="1">
    <citation type="submission" date="2020-03" db="EMBL/GenBank/DDBJ databases">
        <title>Genome Sequence of industrial isolate, B5A.</title>
        <authorList>
            <person name="Sharma S."/>
            <person name="Patil P.B."/>
            <person name="Korpole S."/>
        </authorList>
    </citation>
    <scope>NUCLEOTIDE SEQUENCE [LARGE SCALE GENOMIC DNA]</scope>
    <source>
        <strain evidence="17 18">PI-S10-B5A</strain>
    </source>
</reference>
<dbReference type="RefSeq" id="WP_170824075.1">
    <property type="nucleotide sequence ID" value="NZ_JAAOXG010000080.1"/>
</dbReference>
<dbReference type="InterPro" id="IPR003660">
    <property type="entry name" value="HAMP_dom"/>
</dbReference>
<dbReference type="PRINTS" id="PR00344">
    <property type="entry name" value="BCTRLSENSOR"/>
</dbReference>
<keyword evidence="10" id="KW-0067">ATP-binding</keyword>
<evidence type="ECO:0000256" key="11">
    <source>
        <dbReference type="ARBA" id="ARBA00022989"/>
    </source>
</evidence>
<keyword evidence="7 14" id="KW-0812">Transmembrane</keyword>
<dbReference type="Pfam" id="PF02518">
    <property type="entry name" value="HATPase_c"/>
    <property type="match status" value="1"/>
</dbReference>
<evidence type="ECO:0000256" key="13">
    <source>
        <dbReference type="ARBA" id="ARBA00023136"/>
    </source>
</evidence>
<evidence type="ECO:0000256" key="3">
    <source>
        <dbReference type="ARBA" id="ARBA00012438"/>
    </source>
</evidence>
<keyword evidence="18" id="KW-1185">Reference proteome</keyword>
<evidence type="ECO:0000256" key="2">
    <source>
        <dbReference type="ARBA" id="ARBA00004651"/>
    </source>
</evidence>
<comment type="catalytic activity">
    <reaction evidence="1">
        <text>ATP + protein L-histidine = ADP + protein N-phospho-L-histidine.</text>
        <dbReference type="EC" id="2.7.13.3"/>
    </reaction>
</comment>
<dbReference type="EC" id="2.7.13.3" evidence="3"/>
<keyword evidence="4" id="KW-1003">Cell membrane</keyword>
<accession>A0ABX1W3F2</accession>
<dbReference type="SMART" id="SM00388">
    <property type="entry name" value="HisKA"/>
    <property type="match status" value="1"/>
</dbReference>
<evidence type="ECO:0000256" key="10">
    <source>
        <dbReference type="ARBA" id="ARBA00022840"/>
    </source>
</evidence>
<dbReference type="PROSITE" id="PS50109">
    <property type="entry name" value="HIS_KIN"/>
    <property type="match status" value="1"/>
</dbReference>
<gene>
    <name evidence="17" type="ORF">G9470_25095</name>
</gene>
<dbReference type="PROSITE" id="PS50885">
    <property type="entry name" value="HAMP"/>
    <property type="match status" value="1"/>
</dbReference>
<evidence type="ECO:0000313" key="18">
    <source>
        <dbReference type="Proteomes" id="UP000539052"/>
    </source>
</evidence>
<dbReference type="Gene3D" id="3.30.565.10">
    <property type="entry name" value="Histidine kinase-like ATPase, C-terminal domain"/>
    <property type="match status" value="1"/>
</dbReference>
<dbReference type="SMART" id="SM00304">
    <property type="entry name" value="HAMP"/>
    <property type="match status" value="1"/>
</dbReference>
<keyword evidence="8" id="KW-0547">Nucleotide-binding</keyword>
<dbReference type="Pfam" id="PF00512">
    <property type="entry name" value="HisKA"/>
    <property type="match status" value="1"/>
</dbReference>
<protein>
    <recommendedName>
        <fullName evidence="3">histidine kinase</fullName>
        <ecNumber evidence="3">2.7.13.3</ecNumber>
    </recommendedName>
</protein>
<dbReference type="InterPro" id="IPR036890">
    <property type="entry name" value="HATPase_C_sf"/>
</dbReference>
<keyword evidence="6" id="KW-0808">Transferase</keyword>
<dbReference type="CDD" id="cd00082">
    <property type="entry name" value="HisKA"/>
    <property type="match status" value="1"/>
</dbReference>
<dbReference type="InterPro" id="IPR003594">
    <property type="entry name" value="HATPase_dom"/>
</dbReference>
<proteinExistence type="predicted"/>
<dbReference type="SUPFAM" id="SSF158472">
    <property type="entry name" value="HAMP domain-like"/>
    <property type="match status" value="1"/>
</dbReference>
<keyword evidence="9" id="KW-0418">Kinase</keyword>
<comment type="caution">
    <text evidence="17">The sequence shown here is derived from an EMBL/GenBank/DDBJ whole genome shotgun (WGS) entry which is preliminary data.</text>
</comment>
<evidence type="ECO:0000313" key="17">
    <source>
        <dbReference type="EMBL" id="NNJ33038.1"/>
    </source>
</evidence>
<dbReference type="PANTHER" id="PTHR45528:SF1">
    <property type="entry name" value="SENSOR HISTIDINE KINASE CPXA"/>
    <property type="match status" value="1"/>
</dbReference>
<dbReference type="SMART" id="SM00387">
    <property type="entry name" value="HATPase_c"/>
    <property type="match status" value="1"/>
</dbReference>
<keyword evidence="5" id="KW-0597">Phosphoprotein</keyword>
<evidence type="ECO:0000256" key="14">
    <source>
        <dbReference type="SAM" id="Phobius"/>
    </source>
</evidence>